<feature type="domain" description="RING-type" evidence="18">
    <location>
        <begin position="85"/>
        <end position="132"/>
    </location>
</feature>
<keyword evidence="9 15" id="KW-0863">Zinc-finger</keyword>
<dbReference type="KEGG" id="dci:103517225"/>
<dbReference type="PROSITE" id="PS51873">
    <property type="entry name" value="TRIAD"/>
    <property type="match status" value="1"/>
</dbReference>
<dbReference type="InterPro" id="IPR001841">
    <property type="entry name" value="Znf_RING"/>
</dbReference>
<dbReference type="Proteomes" id="UP000079169">
    <property type="component" value="Unplaced"/>
</dbReference>
<gene>
    <name evidence="21" type="primary">LOC103517225</name>
</gene>
<feature type="transmembrane region" description="Helical" evidence="17">
    <location>
        <begin position="311"/>
        <end position="344"/>
    </location>
</feature>
<reference evidence="21" key="1">
    <citation type="submission" date="2025-08" db="UniProtKB">
        <authorList>
            <consortium name="RefSeq"/>
        </authorList>
    </citation>
    <scope>IDENTIFICATION</scope>
</reference>
<accession>A0A1S4EL80</accession>
<proteinExistence type="inferred from homology"/>
<keyword evidence="13 17" id="KW-0472">Membrane</keyword>
<dbReference type="InterPro" id="IPR013083">
    <property type="entry name" value="Znf_RING/FYVE/PHD"/>
</dbReference>
<organism evidence="20 21">
    <name type="scientific">Diaphorina citri</name>
    <name type="common">Asian citrus psyllid</name>
    <dbReference type="NCBI Taxonomy" id="121845"/>
    <lineage>
        <taxon>Eukaryota</taxon>
        <taxon>Metazoa</taxon>
        <taxon>Ecdysozoa</taxon>
        <taxon>Arthropoda</taxon>
        <taxon>Hexapoda</taxon>
        <taxon>Insecta</taxon>
        <taxon>Pterygota</taxon>
        <taxon>Neoptera</taxon>
        <taxon>Paraneoptera</taxon>
        <taxon>Hemiptera</taxon>
        <taxon>Sternorrhyncha</taxon>
        <taxon>Psylloidea</taxon>
        <taxon>Psyllidae</taxon>
        <taxon>Diaphorininae</taxon>
        <taxon>Diaphorina</taxon>
    </lineage>
</organism>
<evidence type="ECO:0000256" key="7">
    <source>
        <dbReference type="ARBA" id="ARBA00022723"/>
    </source>
</evidence>
<evidence type="ECO:0000256" key="11">
    <source>
        <dbReference type="ARBA" id="ARBA00022833"/>
    </source>
</evidence>
<sequence>MRKNSNVNGEKPCSFSRFSLHRLLYSSPLLSLRHQRSTKSSKQYVSGPETQISCHDVEKGIEAYPSTSPRVFVDSPDNPNALYECPLCCAELTLDHFPKLITCPHRSCLDCLQQYLRIEISESRVSLTCPECPEALHPLDIHSILSDQALFEKYEDFMVRRVLSIEPDARWCPTPDCGFAVIASGCASCPKLRCGRPGCHSYFCYHCKAPWHPNQTCDAARAQRSPPSLHAGNIHASSISLAQNGDDLKACPRCQVLILKMDDGSCNHMTCAVCGAEFCWLCLKEISDLHYLSPSGCTFWGTKPWSRKKKILWQLGTLVGAPVGIALVAGIAIPAMIIGIPVWVGRKLYTRYEHLNKYKRNMIVTGGVITSVLISPVLAGLAVGIGVPILLFYVYGVVPVSLCRSGGCGVSTSPSGGVRFDFDDEESIEFFSSKGLDPDAMSHPNISIGEASDKDSASMMPLTGSIASNTRSFVQYAKTTNDDGSSERVRFDDNVSIIEHSGPAVNTNSPRNRVSSTLRSIFFNKNNNNKNTRSGSSHDNQEHPMKRQTMTSQTKGSRKLPKIPSSSGSNNINASGCTSILAQNKKIIIEVIIFYKKYLGVPRLFERSVYTCSVASRSCASIHFTYRDSQTGRFSDAAGRSGSFCFDGHLKNLSGR</sequence>
<dbReference type="GO" id="GO:0061630">
    <property type="term" value="F:ubiquitin protein ligase activity"/>
    <property type="evidence" value="ECO:0007669"/>
    <property type="project" value="UniProtKB-EC"/>
</dbReference>
<protein>
    <recommendedName>
        <fullName evidence="4">RBR-type E3 ubiquitin transferase</fullName>
        <ecNumber evidence="4">2.3.2.31</ecNumber>
    </recommendedName>
</protein>
<evidence type="ECO:0000259" key="18">
    <source>
        <dbReference type="PROSITE" id="PS50089"/>
    </source>
</evidence>
<evidence type="ECO:0000256" key="9">
    <source>
        <dbReference type="ARBA" id="ARBA00022771"/>
    </source>
</evidence>
<dbReference type="InterPro" id="IPR002867">
    <property type="entry name" value="IBR_dom"/>
</dbReference>
<dbReference type="CDD" id="cd20355">
    <property type="entry name" value="Rcat_RBR_RNF19"/>
    <property type="match status" value="1"/>
</dbReference>
<keyword evidence="20" id="KW-1185">Reference proteome</keyword>
<evidence type="ECO:0000313" key="21">
    <source>
        <dbReference type="RefSeq" id="XP_017302867.1"/>
    </source>
</evidence>
<dbReference type="Gene3D" id="2.20.25.20">
    <property type="match status" value="1"/>
</dbReference>
<dbReference type="FunFam" id="3.30.40.10:FF:000424">
    <property type="entry name" value="RBR-type E3 ubiquitin transferase"/>
    <property type="match status" value="1"/>
</dbReference>
<comment type="pathway">
    <text evidence="3">Protein modification; protein ubiquitination.</text>
</comment>
<dbReference type="PaxDb" id="121845-A0A1S4EL80"/>
<dbReference type="GO" id="GO:0008270">
    <property type="term" value="F:zinc ion binding"/>
    <property type="evidence" value="ECO:0007669"/>
    <property type="project" value="UniProtKB-KW"/>
</dbReference>
<evidence type="ECO:0000256" key="3">
    <source>
        <dbReference type="ARBA" id="ARBA00004906"/>
    </source>
</evidence>
<evidence type="ECO:0000256" key="14">
    <source>
        <dbReference type="ARBA" id="ARBA00061087"/>
    </source>
</evidence>
<evidence type="ECO:0000256" key="4">
    <source>
        <dbReference type="ARBA" id="ARBA00012251"/>
    </source>
</evidence>
<feature type="domain" description="RING-type" evidence="19">
    <location>
        <begin position="81"/>
        <end position="301"/>
    </location>
</feature>
<evidence type="ECO:0000256" key="8">
    <source>
        <dbReference type="ARBA" id="ARBA00022737"/>
    </source>
</evidence>
<evidence type="ECO:0000256" key="16">
    <source>
        <dbReference type="SAM" id="MobiDB-lite"/>
    </source>
</evidence>
<evidence type="ECO:0000256" key="1">
    <source>
        <dbReference type="ARBA" id="ARBA00001798"/>
    </source>
</evidence>
<dbReference type="AlphaFoldDB" id="A0A1S4EL80"/>
<dbReference type="SUPFAM" id="SSF57850">
    <property type="entry name" value="RING/U-box"/>
    <property type="match status" value="3"/>
</dbReference>
<dbReference type="EC" id="2.3.2.31" evidence="4"/>
<dbReference type="FunFam" id="2.20.25.20:FF:000004">
    <property type="entry name" value="RBR-type E3 ubiquitin transferase"/>
    <property type="match status" value="1"/>
</dbReference>
<evidence type="ECO:0000256" key="5">
    <source>
        <dbReference type="ARBA" id="ARBA00022679"/>
    </source>
</evidence>
<evidence type="ECO:0000313" key="20">
    <source>
        <dbReference type="Proteomes" id="UP000079169"/>
    </source>
</evidence>
<keyword evidence="6 17" id="KW-0812">Transmembrane</keyword>
<keyword evidence="5" id="KW-0808">Transferase</keyword>
<dbReference type="SMART" id="SM00647">
    <property type="entry name" value="IBR"/>
    <property type="match status" value="2"/>
</dbReference>
<evidence type="ECO:0000256" key="2">
    <source>
        <dbReference type="ARBA" id="ARBA00004141"/>
    </source>
</evidence>
<feature type="transmembrane region" description="Helical" evidence="17">
    <location>
        <begin position="364"/>
        <end position="395"/>
    </location>
</feature>
<keyword evidence="8" id="KW-0677">Repeat</keyword>
<dbReference type="GO" id="GO:0016020">
    <property type="term" value="C:membrane"/>
    <property type="evidence" value="ECO:0007669"/>
    <property type="project" value="UniProtKB-SubCell"/>
</dbReference>
<dbReference type="STRING" id="121845.A0A1S4EL80"/>
<comment type="catalytic activity">
    <reaction evidence="1">
        <text>[E2 ubiquitin-conjugating enzyme]-S-ubiquitinyl-L-cysteine + [acceptor protein]-L-lysine = [E2 ubiquitin-conjugating enzyme]-L-cysteine + [acceptor protein]-N(6)-ubiquitinyl-L-lysine.</text>
        <dbReference type="EC" id="2.3.2.31"/>
    </reaction>
</comment>
<name>A0A1S4EL80_DIACI</name>
<dbReference type="Pfam" id="PF01485">
    <property type="entry name" value="IBR"/>
    <property type="match status" value="1"/>
</dbReference>
<evidence type="ECO:0000259" key="19">
    <source>
        <dbReference type="PROSITE" id="PS51873"/>
    </source>
</evidence>
<dbReference type="PROSITE" id="PS50089">
    <property type="entry name" value="ZF_RING_2"/>
    <property type="match status" value="1"/>
</dbReference>
<dbReference type="InterPro" id="IPR031127">
    <property type="entry name" value="E3_UB_ligase_RBR"/>
</dbReference>
<evidence type="ECO:0000256" key="13">
    <source>
        <dbReference type="ARBA" id="ARBA00023136"/>
    </source>
</evidence>
<comment type="subcellular location">
    <subcellularLocation>
        <location evidence="2">Membrane</location>
        <topology evidence="2">Multi-pass membrane protein</topology>
    </subcellularLocation>
</comment>
<dbReference type="PANTHER" id="PTHR11685">
    <property type="entry name" value="RBR FAMILY RING FINGER AND IBR DOMAIN-CONTAINING"/>
    <property type="match status" value="1"/>
</dbReference>
<keyword evidence="11" id="KW-0862">Zinc</keyword>
<feature type="region of interest" description="Disordered" evidence="16">
    <location>
        <begin position="524"/>
        <end position="570"/>
    </location>
</feature>
<keyword evidence="12 17" id="KW-1133">Transmembrane helix</keyword>
<keyword evidence="7" id="KW-0479">Metal-binding</keyword>
<keyword evidence="10" id="KW-0833">Ubl conjugation pathway</keyword>
<dbReference type="InterPro" id="IPR044066">
    <property type="entry name" value="TRIAD_supradom"/>
</dbReference>
<dbReference type="RefSeq" id="XP_017302867.1">
    <property type="nucleotide sequence ID" value="XM_017447378.2"/>
</dbReference>
<dbReference type="CDD" id="cd20338">
    <property type="entry name" value="BRcat_RBR_RNF19"/>
    <property type="match status" value="1"/>
</dbReference>
<evidence type="ECO:0000256" key="15">
    <source>
        <dbReference type="PROSITE-ProRule" id="PRU00175"/>
    </source>
</evidence>
<dbReference type="GO" id="GO:0016567">
    <property type="term" value="P:protein ubiquitination"/>
    <property type="evidence" value="ECO:0007669"/>
    <property type="project" value="InterPro"/>
</dbReference>
<dbReference type="FunFam" id="1.20.120.1750:FF:000001">
    <property type="entry name" value="RBR-type E3 ubiquitin transferase"/>
    <property type="match status" value="1"/>
</dbReference>
<dbReference type="Gene3D" id="3.30.40.10">
    <property type="entry name" value="Zinc/RING finger domain, C3HC4 (zinc finger)"/>
    <property type="match status" value="1"/>
</dbReference>
<dbReference type="Pfam" id="PF22191">
    <property type="entry name" value="IBR_1"/>
    <property type="match status" value="1"/>
</dbReference>
<comment type="similarity">
    <text evidence="14">Belongs to the RBR family. RNF19 subfamily.</text>
</comment>
<evidence type="ECO:0000256" key="6">
    <source>
        <dbReference type="ARBA" id="ARBA00022692"/>
    </source>
</evidence>
<dbReference type="GeneID" id="103517225"/>
<evidence type="ECO:0000256" key="12">
    <source>
        <dbReference type="ARBA" id="ARBA00022989"/>
    </source>
</evidence>
<evidence type="ECO:0000256" key="10">
    <source>
        <dbReference type="ARBA" id="ARBA00022786"/>
    </source>
</evidence>
<dbReference type="Gene3D" id="1.20.120.1750">
    <property type="match status" value="1"/>
</dbReference>
<evidence type="ECO:0000256" key="17">
    <source>
        <dbReference type="SAM" id="Phobius"/>
    </source>
</evidence>